<dbReference type="Proteomes" id="UP001652445">
    <property type="component" value="Unassembled WGS sequence"/>
</dbReference>
<protein>
    <recommendedName>
        <fullName evidence="3">YneQ</fullName>
    </recommendedName>
</protein>
<organism evidence="1 2">
    <name type="scientific">Paenibacillus baimaensis</name>
    <dbReference type="NCBI Taxonomy" id="2982185"/>
    <lineage>
        <taxon>Bacteria</taxon>
        <taxon>Bacillati</taxon>
        <taxon>Bacillota</taxon>
        <taxon>Bacilli</taxon>
        <taxon>Bacillales</taxon>
        <taxon>Paenibacillaceae</taxon>
        <taxon>Paenibacillus</taxon>
    </lineage>
</organism>
<comment type="caution">
    <text evidence="1">The sequence shown here is derived from an EMBL/GenBank/DDBJ whole genome shotgun (WGS) entry which is preliminary data.</text>
</comment>
<evidence type="ECO:0008006" key="3">
    <source>
        <dbReference type="Google" id="ProtNLM"/>
    </source>
</evidence>
<sequence length="100" mass="11837">MAFGIKRAELQQWKATVARGDIAFLTHYWFDPRFPNVNTVTKVGCSDLGKLAAWCTAHELNPDYIHHRQPYPHYDLIGPRQIEILQQEQLWHHLERFKLL</sequence>
<dbReference type="EMBL" id="JAOQIO010000069">
    <property type="protein sequence ID" value="MCU6793959.1"/>
    <property type="molecule type" value="Genomic_DNA"/>
</dbReference>
<gene>
    <name evidence="1" type="ORF">OB236_17790</name>
</gene>
<dbReference type="RefSeq" id="WP_076231023.1">
    <property type="nucleotide sequence ID" value="NZ_JAOQIO010000069.1"/>
</dbReference>
<evidence type="ECO:0000313" key="2">
    <source>
        <dbReference type="Proteomes" id="UP001652445"/>
    </source>
</evidence>
<name>A0ABT2UJX6_9BACL</name>
<proteinExistence type="predicted"/>
<accession>A0ABT2UJX6</accession>
<keyword evidence="2" id="KW-1185">Reference proteome</keyword>
<evidence type="ECO:0000313" key="1">
    <source>
        <dbReference type="EMBL" id="MCU6793959.1"/>
    </source>
</evidence>
<reference evidence="1 2" key="1">
    <citation type="submission" date="2022-09" db="EMBL/GenBank/DDBJ databases">
        <authorList>
            <person name="Han X.L."/>
            <person name="Wang Q."/>
            <person name="Lu T."/>
        </authorList>
    </citation>
    <scope>NUCLEOTIDE SEQUENCE [LARGE SCALE GENOMIC DNA]</scope>
    <source>
        <strain evidence="1 2">WQ 127069</strain>
    </source>
</reference>